<dbReference type="Proteomes" id="UP001209681">
    <property type="component" value="Unassembled WGS sequence"/>
</dbReference>
<feature type="transmembrane region" description="Helical" evidence="1">
    <location>
        <begin position="6"/>
        <end position="26"/>
    </location>
</feature>
<protein>
    <submittedName>
        <fullName evidence="2">Uncharacterized protein</fullName>
    </submittedName>
</protein>
<comment type="caution">
    <text evidence="2">The sequence shown here is derived from an EMBL/GenBank/DDBJ whole genome shotgun (WGS) entry which is preliminary data.</text>
</comment>
<evidence type="ECO:0000256" key="1">
    <source>
        <dbReference type="SAM" id="Phobius"/>
    </source>
</evidence>
<organism evidence="2 3">
    <name type="scientific">Desulfobotulus pelophilus</name>
    <dbReference type="NCBI Taxonomy" id="2823377"/>
    <lineage>
        <taxon>Bacteria</taxon>
        <taxon>Pseudomonadati</taxon>
        <taxon>Thermodesulfobacteriota</taxon>
        <taxon>Desulfobacteria</taxon>
        <taxon>Desulfobacterales</taxon>
        <taxon>Desulfobacteraceae</taxon>
        <taxon>Desulfobotulus</taxon>
    </lineage>
</organism>
<name>A0ABT3N906_9BACT</name>
<keyword evidence="3" id="KW-1185">Reference proteome</keyword>
<keyword evidence="1" id="KW-0472">Membrane</keyword>
<reference evidence="2 3" key="1">
    <citation type="submission" date="2022-11" db="EMBL/GenBank/DDBJ databases">
        <title>Desulfobotulus tamanensis H1 sp. nov. - anaerobic, alkaliphilic, sulphate reducing bacterium isolated from terrestrial mud volcano.</title>
        <authorList>
            <person name="Frolova A."/>
            <person name="Merkel A.Y."/>
            <person name="Slobodkin A.I."/>
        </authorList>
    </citation>
    <scope>NUCLEOTIDE SEQUENCE [LARGE SCALE GENOMIC DNA]</scope>
    <source>
        <strain evidence="2 3">H1</strain>
    </source>
</reference>
<gene>
    <name evidence="2" type="ORF">OOT00_08045</name>
</gene>
<keyword evidence="1" id="KW-0812">Transmembrane</keyword>
<sequence>MQELIELAKLASVGIIAGVFSAALAIRRYRHEKWWEMRAAAYRDAIETLSDLHNYFQHNYSNWQNSDASEGMPPEKWRQTQEKIRRLSDTGAFLFSKKAENSLRRFRDEEFKWKPEHDPDNYYGFYIRTSKLCLDELVAISRRDLKVREPWL</sequence>
<accession>A0ABT3N906</accession>
<keyword evidence="1" id="KW-1133">Transmembrane helix</keyword>
<proteinExistence type="predicted"/>
<evidence type="ECO:0000313" key="2">
    <source>
        <dbReference type="EMBL" id="MCW7753934.1"/>
    </source>
</evidence>
<dbReference type="EMBL" id="JAPFPW010000007">
    <property type="protein sequence ID" value="MCW7753934.1"/>
    <property type="molecule type" value="Genomic_DNA"/>
</dbReference>
<evidence type="ECO:0000313" key="3">
    <source>
        <dbReference type="Proteomes" id="UP001209681"/>
    </source>
</evidence>
<dbReference type="RefSeq" id="WP_265424801.1">
    <property type="nucleotide sequence ID" value="NZ_JAPFPW010000007.1"/>
</dbReference>